<comment type="caution">
    <text evidence="2">The sequence shown here is derived from an EMBL/GenBank/DDBJ whole genome shotgun (WGS) entry which is preliminary data.</text>
</comment>
<evidence type="ECO:0000256" key="1">
    <source>
        <dbReference type="SAM" id="Phobius"/>
    </source>
</evidence>
<keyword evidence="3" id="KW-1185">Reference proteome</keyword>
<dbReference type="Proteomes" id="UP000766904">
    <property type="component" value="Unassembled WGS sequence"/>
</dbReference>
<name>A0A8J8Q793_9EURY</name>
<feature type="transmembrane region" description="Helical" evidence="1">
    <location>
        <begin position="57"/>
        <end position="77"/>
    </location>
</feature>
<feature type="transmembrane region" description="Helical" evidence="1">
    <location>
        <begin position="105"/>
        <end position="123"/>
    </location>
</feature>
<accession>A0A8J8Q793</accession>
<dbReference type="OrthoDB" id="164037at2157"/>
<dbReference type="AlphaFoldDB" id="A0A8J8Q793"/>
<keyword evidence="1" id="KW-1133">Transmembrane helix</keyword>
<keyword evidence="1" id="KW-0472">Membrane</keyword>
<evidence type="ECO:0000313" key="2">
    <source>
        <dbReference type="EMBL" id="TYL39958.1"/>
    </source>
</evidence>
<organism evidence="2 3">
    <name type="scientific">Natronococcus pandeyae</name>
    <dbReference type="NCBI Taxonomy" id="2055836"/>
    <lineage>
        <taxon>Archaea</taxon>
        <taxon>Methanobacteriati</taxon>
        <taxon>Methanobacteriota</taxon>
        <taxon>Stenosarchaea group</taxon>
        <taxon>Halobacteria</taxon>
        <taxon>Halobacteriales</taxon>
        <taxon>Natrialbaceae</taxon>
        <taxon>Natronococcus</taxon>
    </lineage>
</organism>
<dbReference type="RefSeq" id="WP_148857091.1">
    <property type="nucleotide sequence ID" value="NZ_PHNJ01000002.1"/>
</dbReference>
<keyword evidence="1" id="KW-0812">Transmembrane</keyword>
<reference evidence="2" key="1">
    <citation type="submission" date="2017-11" db="EMBL/GenBank/DDBJ databases">
        <authorList>
            <person name="Kajale S.C."/>
            <person name="Sharma A."/>
        </authorList>
    </citation>
    <scope>NUCLEOTIDE SEQUENCE</scope>
    <source>
        <strain evidence="2">LS1_42</strain>
    </source>
</reference>
<protein>
    <submittedName>
        <fullName evidence="2">ABC transporter permease</fullName>
    </submittedName>
</protein>
<dbReference type="EMBL" id="PHNJ01000002">
    <property type="protein sequence ID" value="TYL39958.1"/>
    <property type="molecule type" value="Genomic_DNA"/>
</dbReference>
<sequence length="124" mass="12943">MSRLLTYVGSIVLLGHGMIHLLGTAVYLGLADVAEFPYKTTLLGGAVNVGDVGMRVFGVLWAVAAIGFVAAAGAVLVDWDHWPLVVGAVAIFSLGLTTLDYTVAYAGIVVNLGILVAVVYSYFI</sequence>
<feature type="transmembrane region" description="Helical" evidence="1">
    <location>
        <begin position="82"/>
        <end position="99"/>
    </location>
</feature>
<evidence type="ECO:0000313" key="3">
    <source>
        <dbReference type="Proteomes" id="UP000766904"/>
    </source>
</evidence>
<proteinExistence type="predicted"/>
<gene>
    <name evidence="2" type="ORF">CV102_06750</name>
</gene>